<name>A0AAU9K7N3_9CILI</name>
<dbReference type="CDD" id="cd18186">
    <property type="entry name" value="BTB_POZ_ZBTB_KLHL-like"/>
    <property type="match status" value="1"/>
</dbReference>
<dbReference type="InterPro" id="IPR000210">
    <property type="entry name" value="BTB/POZ_dom"/>
</dbReference>
<dbReference type="EMBL" id="CAJZBQ010000056">
    <property type="protein sequence ID" value="CAG9333433.1"/>
    <property type="molecule type" value="Genomic_DNA"/>
</dbReference>
<dbReference type="SUPFAM" id="SSF54695">
    <property type="entry name" value="POZ domain"/>
    <property type="match status" value="1"/>
</dbReference>
<gene>
    <name evidence="2" type="ORF">BSTOLATCC_MIC58245</name>
</gene>
<sequence length="216" mass="25153">MQRSQLISEITTFDRSRLRPTSNSPVRKHEKSEHSKSLLLLDISRQFNRPENSDISIITNDDKIVYVSSFILQARSPYFERLLKSGMKESNSKEINVSASYDACVALFRYFYTDRLETNPKTAIEVMMLADMYLLEGLKHECESFVKKSITVETAIDFYEWSKGQFVELSYYVSKFIWKNIGKISRNQQFRNLVAVNSELLVDLLNELPEKATITY</sequence>
<evidence type="ECO:0000313" key="3">
    <source>
        <dbReference type="Proteomes" id="UP001162131"/>
    </source>
</evidence>
<proteinExistence type="predicted"/>
<protein>
    <recommendedName>
        <fullName evidence="1">BTB domain-containing protein</fullName>
    </recommendedName>
</protein>
<organism evidence="2 3">
    <name type="scientific">Blepharisma stoltei</name>
    <dbReference type="NCBI Taxonomy" id="1481888"/>
    <lineage>
        <taxon>Eukaryota</taxon>
        <taxon>Sar</taxon>
        <taxon>Alveolata</taxon>
        <taxon>Ciliophora</taxon>
        <taxon>Postciliodesmatophora</taxon>
        <taxon>Heterotrichea</taxon>
        <taxon>Heterotrichida</taxon>
        <taxon>Blepharismidae</taxon>
        <taxon>Blepharisma</taxon>
    </lineage>
</organism>
<dbReference type="Pfam" id="PF00651">
    <property type="entry name" value="BTB"/>
    <property type="match status" value="1"/>
</dbReference>
<dbReference type="PANTHER" id="PTHR24413">
    <property type="entry name" value="SPECKLE-TYPE POZ PROTEIN"/>
    <property type="match status" value="1"/>
</dbReference>
<evidence type="ECO:0000259" key="1">
    <source>
        <dbReference type="PROSITE" id="PS50097"/>
    </source>
</evidence>
<dbReference type="Gene3D" id="3.30.710.10">
    <property type="entry name" value="Potassium Channel Kv1.1, Chain A"/>
    <property type="match status" value="1"/>
</dbReference>
<comment type="caution">
    <text evidence="2">The sequence shown here is derived from an EMBL/GenBank/DDBJ whole genome shotgun (WGS) entry which is preliminary data.</text>
</comment>
<dbReference type="AlphaFoldDB" id="A0AAU9K7N3"/>
<dbReference type="Proteomes" id="UP001162131">
    <property type="component" value="Unassembled WGS sequence"/>
</dbReference>
<dbReference type="SMART" id="SM00225">
    <property type="entry name" value="BTB"/>
    <property type="match status" value="1"/>
</dbReference>
<reference evidence="2" key="1">
    <citation type="submission" date="2021-09" db="EMBL/GenBank/DDBJ databases">
        <authorList>
            <consortium name="AG Swart"/>
            <person name="Singh M."/>
            <person name="Singh A."/>
            <person name="Seah K."/>
            <person name="Emmerich C."/>
        </authorList>
    </citation>
    <scope>NUCLEOTIDE SEQUENCE</scope>
    <source>
        <strain evidence="2">ATCC30299</strain>
    </source>
</reference>
<dbReference type="InterPro" id="IPR011333">
    <property type="entry name" value="SKP1/BTB/POZ_sf"/>
</dbReference>
<dbReference type="PROSITE" id="PS50097">
    <property type="entry name" value="BTB"/>
    <property type="match status" value="1"/>
</dbReference>
<accession>A0AAU9K7N3</accession>
<feature type="domain" description="BTB" evidence="1">
    <location>
        <begin position="53"/>
        <end position="120"/>
    </location>
</feature>
<evidence type="ECO:0000313" key="2">
    <source>
        <dbReference type="EMBL" id="CAG9333433.1"/>
    </source>
</evidence>
<keyword evidence="3" id="KW-1185">Reference proteome</keyword>